<reference evidence="2 3" key="1">
    <citation type="submission" date="2015-04" db="EMBL/GenBank/DDBJ databases">
        <title>Taxonomic description and genome sequence of Bacillus campisalis sp. nov., a novel member of the genus Bacillus isolated from solar saltern.</title>
        <authorList>
            <person name="Mathan Kumar R."/>
            <person name="Kaur G."/>
            <person name="Kumar A."/>
            <person name="Singh N.K."/>
            <person name="Kaur N."/>
            <person name="Kumar N."/>
            <person name="Mayilraj S."/>
        </authorList>
    </citation>
    <scope>NUCLEOTIDE SEQUENCE [LARGE SCALE GENOMIC DNA]</scope>
    <source>
        <strain evidence="2 3">SA2-6</strain>
    </source>
</reference>
<dbReference type="EMBL" id="LAYY01000003">
    <property type="protein sequence ID" value="KKK39384.1"/>
    <property type="molecule type" value="Genomic_DNA"/>
</dbReference>
<feature type="region of interest" description="Disordered" evidence="1">
    <location>
        <begin position="1"/>
        <end position="73"/>
    </location>
</feature>
<keyword evidence="3" id="KW-1185">Reference proteome</keyword>
<dbReference type="OrthoDB" id="2740196at2"/>
<comment type="caution">
    <text evidence="2">The sequence shown here is derived from an EMBL/GenBank/DDBJ whole genome shotgun (WGS) entry which is preliminary data.</text>
</comment>
<dbReference type="RefSeq" id="WP_046522419.1">
    <property type="nucleotide sequence ID" value="NZ_LAYY01000003.1"/>
</dbReference>
<accession>A0A0M2SXV0</accession>
<feature type="compositionally biased region" description="Polar residues" evidence="1">
    <location>
        <begin position="7"/>
        <end position="16"/>
    </location>
</feature>
<sequence length="73" mass="8075">MADKDTSQVNIQPGQNSKERRRIENTISSMDTEADEANRQIQDDFYGDGGNVSNSPIYGGNNTPAIKVNKDKE</sequence>
<protein>
    <submittedName>
        <fullName evidence="2">Uncharacterized protein</fullName>
    </submittedName>
</protein>
<feature type="compositionally biased region" description="Polar residues" evidence="1">
    <location>
        <begin position="51"/>
        <end position="64"/>
    </location>
</feature>
<evidence type="ECO:0000313" key="2">
    <source>
        <dbReference type="EMBL" id="KKK39384.1"/>
    </source>
</evidence>
<gene>
    <name evidence="2" type="ORF">WQ57_03920</name>
</gene>
<evidence type="ECO:0000313" key="3">
    <source>
        <dbReference type="Proteomes" id="UP000034166"/>
    </source>
</evidence>
<dbReference type="PATRIC" id="fig|1408103.3.peg.887"/>
<proteinExistence type="predicted"/>
<dbReference type="Proteomes" id="UP000034166">
    <property type="component" value="Unassembled WGS sequence"/>
</dbReference>
<dbReference type="AlphaFoldDB" id="A0A0M2SXV0"/>
<name>A0A0M2SXV0_9BACI</name>
<organism evidence="2 3">
    <name type="scientific">Mesobacillus campisalis</name>
    <dbReference type="NCBI Taxonomy" id="1408103"/>
    <lineage>
        <taxon>Bacteria</taxon>
        <taxon>Bacillati</taxon>
        <taxon>Bacillota</taxon>
        <taxon>Bacilli</taxon>
        <taxon>Bacillales</taxon>
        <taxon>Bacillaceae</taxon>
        <taxon>Mesobacillus</taxon>
    </lineage>
</organism>
<evidence type="ECO:0000256" key="1">
    <source>
        <dbReference type="SAM" id="MobiDB-lite"/>
    </source>
</evidence>